<evidence type="ECO:0000313" key="4">
    <source>
        <dbReference type="Proteomes" id="UP000189970"/>
    </source>
</evidence>
<proteinExistence type="predicted"/>
<evidence type="ECO:0000259" key="2">
    <source>
        <dbReference type="PROSITE" id="PS50943"/>
    </source>
</evidence>
<dbReference type="EMBL" id="MVAB01000001">
    <property type="protein sequence ID" value="OPF88728.1"/>
    <property type="molecule type" value="Genomic_DNA"/>
</dbReference>
<dbReference type="RefSeq" id="WP_079348261.1">
    <property type="nucleotide sequence ID" value="NZ_MVAB01000001.1"/>
</dbReference>
<dbReference type="InterPro" id="IPR001387">
    <property type="entry name" value="Cro/C1-type_HTH"/>
</dbReference>
<reference evidence="3 4" key="1">
    <citation type="submission" date="2017-02" db="EMBL/GenBank/DDBJ databases">
        <title>Vagococcus cremeus sp. nov., isolated from the small intestine of a marten, Martes flavigula.</title>
        <authorList>
            <person name="Tak E.J."/>
            <person name="Bae J.-W."/>
        </authorList>
    </citation>
    <scope>NUCLEOTIDE SEQUENCE [LARGE SCALE GENOMIC DNA]</scope>
    <source>
        <strain evidence="3 4">D7T301</strain>
    </source>
</reference>
<dbReference type="PANTHER" id="PTHR46558:SF4">
    <property type="entry name" value="DNA-BIDING PHAGE PROTEIN"/>
    <property type="match status" value="1"/>
</dbReference>
<gene>
    <name evidence="3" type="ORF">BW731_11410</name>
</gene>
<accession>A0A1V4DJR4</accession>
<name>A0A1V4DJR4_9ENTE</name>
<dbReference type="SMART" id="SM00530">
    <property type="entry name" value="HTH_XRE"/>
    <property type="match status" value="1"/>
</dbReference>
<evidence type="ECO:0000256" key="1">
    <source>
        <dbReference type="ARBA" id="ARBA00023125"/>
    </source>
</evidence>
<comment type="caution">
    <text evidence="3">The sequence shown here is derived from an EMBL/GenBank/DDBJ whole genome shotgun (WGS) entry which is preliminary data.</text>
</comment>
<dbReference type="CDD" id="cd00093">
    <property type="entry name" value="HTH_XRE"/>
    <property type="match status" value="1"/>
</dbReference>
<dbReference type="PANTHER" id="PTHR46558">
    <property type="entry name" value="TRACRIPTIONAL REGULATORY PROTEIN-RELATED-RELATED"/>
    <property type="match status" value="1"/>
</dbReference>
<feature type="domain" description="HTH cro/C1-type" evidence="2">
    <location>
        <begin position="5"/>
        <end position="59"/>
    </location>
</feature>
<keyword evidence="1" id="KW-0238">DNA-binding</keyword>
<protein>
    <submittedName>
        <fullName evidence="3">Transcriptional regulator</fullName>
    </submittedName>
</protein>
<evidence type="ECO:0000313" key="3">
    <source>
        <dbReference type="EMBL" id="OPF88728.1"/>
    </source>
</evidence>
<organism evidence="3 4">
    <name type="scientific">Vagococcus martis</name>
    <dbReference type="NCBI Taxonomy" id="1768210"/>
    <lineage>
        <taxon>Bacteria</taxon>
        <taxon>Bacillati</taxon>
        <taxon>Bacillota</taxon>
        <taxon>Bacilli</taxon>
        <taxon>Lactobacillales</taxon>
        <taxon>Enterococcaceae</taxon>
        <taxon>Vagococcus</taxon>
    </lineage>
</organism>
<dbReference type="InterPro" id="IPR010982">
    <property type="entry name" value="Lambda_DNA-bd_dom_sf"/>
</dbReference>
<dbReference type="Gene3D" id="1.10.260.40">
    <property type="entry name" value="lambda repressor-like DNA-binding domains"/>
    <property type="match status" value="1"/>
</dbReference>
<keyword evidence="4" id="KW-1185">Reference proteome</keyword>
<dbReference type="AlphaFoldDB" id="A0A1V4DJR4"/>
<dbReference type="Proteomes" id="UP000189970">
    <property type="component" value="Unassembled WGS sequence"/>
</dbReference>
<dbReference type="Pfam" id="PF01381">
    <property type="entry name" value="HTH_3"/>
    <property type="match status" value="1"/>
</dbReference>
<dbReference type="PROSITE" id="PS50943">
    <property type="entry name" value="HTH_CROC1"/>
    <property type="match status" value="1"/>
</dbReference>
<dbReference type="GO" id="GO:0003677">
    <property type="term" value="F:DNA binding"/>
    <property type="evidence" value="ECO:0007669"/>
    <property type="project" value="UniProtKB-KW"/>
</dbReference>
<dbReference type="SUPFAM" id="SSF47413">
    <property type="entry name" value="lambda repressor-like DNA-binding domains"/>
    <property type="match status" value="1"/>
</dbReference>
<sequence length="67" mass="7739">MKNNLTKIRKEKRMTQQDLANALDISRQTIISLEKGKYNPSIILALKIGKFFNVAVEDIFLLEDDDE</sequence>